<gene>
    <name evidence="1" type="ORF">MAR_007943</name>
</gene>
<reference evidence="1" key="1">
    <citation type="submission" date="2022-11" db="EMBL/GenBank/DDBJ databases">
        <title>Centuries of genome instability and evolution in soft-shell clam transmissible cancer (bioRxiv).</title>
        <authorList>
            <person name="Hart S.F.M."/>
            <person name="Yonemitsu M.A."/>
            <person name="Giersch R.M."/>
            <person name="Beal B.F."/>
            <person name="Arriagada G."/>
            <person name="Davis B.W."/>
            <person name="Ostrander E.A."/>
            <person name="Goff S.P."/>
            <person name="Metzger M.J."/>
        </authorList>
    </citation>
    <scope>NUCLEOTIDE SEQUENCE</scope>
    <source>
        <strain evidence="1">MELC-2E11</strain>
        <tissue evidence="1">Siphon/mantle</tissue>
    </source>
</reference>
<accession>A0ABY7DUJ4</accession>
<evidence type="ECO:0000313" key="2">
    <source>
        <dbReference type="Proteomes" id="UP001164746"/>
    </source>
</evidence>
<evidence type="ECO:0000313" key="1">
    <source>
        <dbReference type="EMBL" id="WAR01385.1"/>
    </source>
</evidence>
<dbReference type="EMBL" id="CP111015">
    <property type="protein sequence ID" value="WAR01385.1"/>
    <property type="molecule type" value="Genomic_DNA"/>
</dbReference>
<protein>
    <submittedName>
        <fullName evidence="1">Uncharacterized protein</fullName>
    </submittedName>
</protein>
<keyword evidence="2" id="KW-1185">Reference proteome</keyword>
<organism evidence="1 2">
    <name type="scientific">Mya arenaria</name>
    <name type="common">Soft-shell clam</name>
    <dbReference type="NCBI Taxonomy" id="6604"/>
    <lineage>
        <taxon>Eukaryota</taxon>
        <taxon>Metazoa</taxon>
        <taxon>Spiralia</taxon>
        <taxon>Lophotrochozoa</taxon>
        <taxon>Mollusca</taxon>
        <taxon>Bivalvia</taxon>
        <taxon>Autobranchia</taxon>
        <taxon>Heteroconchia</taxon>
        <taxon>Euheterodonta</taxon>
        <taxon>Imparidentia</taxon>
        <taxon>Neoheterodontei</taxon>
        <taxon>Myida</taxon>
        <taxon>Myoidea</taxon>
        <taxon>Myidae</taxon>
        <taxon>Mya</taxon>
    </lineage>
</organism>
<sequence length="193" mass="22108">MQVLIIKARRWTETKSEVTILNKIISPFGTSLSMLISTSATCRQCPSHVMNVLIITIAKPDKRADVLLDALSLALLRYNFLQERAVVECWLDIWFTYDRNSQSSLTSNFPTQCHFVDENSKLCVTIFLFGHICSFKKFKQASDLWNLNPKIFSPTSYRTTVTYFCGHVINPLCTCMQKQFVPQNTSRIKPSPN</sequence>
<name>A0ABY7DUJ4_MYAAR</name>
<proteinExistence type="predicted"/>
<dbReference type="Proteomes" id="UP001164746">
    <property type="component" value="Chromosome 4"/>
</dbReference>